<gene>
    <name evidence="1" type="ordered locus">Lbys_2864</name>
</gene>
<reference key="1">
    <citation type="submission" date="2010-11" db="EMBL/GenBank/DDBJ databases">
        <title>The complete genome of Leadbetterella byssophila DSM 17132.</title>
        <authorList>
            <consortium name="US DOE Joint Genome Institute (JGI-PGF)"/>
            <person name="Lucas S."/>
            <person name="Copeland A."/>
            <person name="Lapidus A."/>
            <person name="Glavina del Rio T."/>
            <person name="Dalin E."/>
            <person name="Tice H."/>
            <person name="Bruce D."/>
            <person name="Goodwin L."/>
            <person name="Pitluck S."/>
            <person name="Kyrpides N."/>
            <person name="Mavromatis K."/>
            <person name="Ivanova N."/>
            <person name="Teshima H."/>
            <person name="Brettin T."/>
            <person name="Detter J.C."/>
            <person name="Han C."/>
            <person name="Tapia R."/>
            <person name="Land M."/>
            <person name="Hauser L."/>
            <person name="Markowitz V."/>
            <person name="Cheng J.-F."/>
            <person name="Hugenholtz P."/>
            <person name="Woyke T."/>
            <person name="Wu D."/>
            <person name="Tindall B."/>
            <person name="Pomrenke H.G."/>
            <person name="Brambilla E."/>
            <person name="Klenk H.-P."/>
            <person name="Eisen J.A."/>
        </authorList>
    </citation>
    <scope>NUCLEOTIDE SEQUENCE [LARGE SCALE GENOMIC DNA]</scope>
    <source>
        <strain>DSM 17132</strain>
    </source>
</reference>
<dbReference type="HOGENOM" id="CLU_2898682_0_0_10"/>
<proteinExistence type="predicted"/>
<dbReference type="AlphaFoldDB" id="E4RRZ4"/>
<dbReference type="KEGG" id="lby:Lbys_2864"/>
<protein>
    <submittedName>
        <fullName evidence="1">Uncharacterized protein</fullName>
    </submittedName>
</protein>
<name>E4RRZ4_LEAB4</name>
<evidence type="ECO:0000313" key="2">
    <source>
        <dbReference type="Proteomes" id="UP000007435"/>
    </source>
</evidence>
<accession>E4RRZ4</accession>
<dbReference type="EMBL" id="CP002305">
    <property type="protein sequence ID" value="ADQ18526.1"/>
    <property type="molecule type" value="Genomic_DNA"/>
</dbReference>
<keyword evidence="2" id="KW-1185">Reference proteome</keyword>
<sequence length="62" mass="7360">MGGAYRFAWQPHGSQFKIIEEIPQNCIYKKIKEPNILDKENVLKTLVFNKTWIKVINRIKNN</sequence>
<evidence type="ECO:0000313" key="1">
    <source>
        <dbReference type="EMBL" id="ADQ18526.1"/>
    </source>
</evidence>
<organism evidence="1 2">
    <name type="scientific">Leadbetterella byssophila (strain DSM 17132 / JCM 16389 / KACC 11308 / NBRC 106382 / 4M15)</name>
    <dbReference type="NCBI Taxonomy" id="649349"/>
    <lineage>
        <taxon>Bacteria</taxon>
        <taxon>Pseudomonadati</taxon>
        <taxon>Bacteroidota</taxon>
        <taxon>Cytophagia</taxon>
        <taxon>Cytophagales</taxon>
        <taxon>Leadbetterellaceae</taxon>
        <taxon>Leadbetterella</taxon>
    </lineage>
</organism>
<dbReference type="Proteomes" id="UP000007435">
    <property type="component" value="Chromosome"/>
</dbReference>
<reference evidence="1 2" key="2">
    <citation type="journal article" date="2011" name="Stand. Genomic Sci.">
        <title>Complete genome sequence of Leadbetterella byssophila type strain (4M15).</title>
        <authorList>
            <person name="Abt B."/>
            <person name="Teshima H."/>
            <person name="Lucas S."/>
            <person name="Lapidus A."/>
            <person name="Del Rio T.G."/>
            <person name="Nolan M."/>
            <person name="Tice H."/>
            <person name="Cheng J.F."/>
            <person name="Pitluck S."/>
            <person name="Liolios K."/>
            <person name="Pagani I."/>
            <person name="Ivanova N."/>
            <person name="Mavromatis K."/>
            <person name="Pati A."/>
            <person name="Tapia R."/>
            <person name="Han C."/>
            <person name="Goodwin L."/>
            <person name="Chen A."/>
            <person name="Palaniappan K."/>
            <person name="Land M."/>
            <person name="Hauser L."/>
            <person name="Chang Y.J."/>
            <person name="Jeffries C.D."/>
            <person name="Rohde M."/>
            <person name="Goker M."/>
            <person name="Tindall B.J."/>
            <person name="Detter J.C."/>
            <person name="Woyke T."/>
            <person name="Bristow J."/>
            <person name="Eisen J.A."/>
            <person name="Markowitz V."/>
            <person name="Hugenholtz P."/>
            <person name="Klenk H.P."/>
            <person name="Kyrpides N.C."/>
        </authorList>
    </citation>
    <scope>NUCLEOTIDE SEQUENCE [LARGE SCALE GENOMIC DNA]</scope>
    <source>
        <strain evidence="2">DSM 17132 / JCM 16389 / KACC 11308 / NBRC 106382 / 4M15</strain>
    </source>
</reference>